<protein>
    <recommendedName>
        <fullName evidence="3">DUF4218 domain-containing protein</fullName>
    </recommendedName>
</protein>
<accession>A0A0C9U769</accession>
<proteinExistence type="predicted"/>
<dbReference type="Proteomes" id="UP000054279">
    <property type="component" value="Unassembled WGS sequence"/>
</dbReference>
<dbReference type="PANTHER" id="PTHR46579">
    <property type="entry name" value="F5/8 TYPE C DOMAIN-CONTAINING PROTEIN-RELATED"/>
    <property type="match status" value="1"/>
</dbReference>
<dbReference type="EMBL" id="KN837449">
    <property type="protein sequence ID" value="KIJ24902.1"/>
    <property type="molecule type" value="Genomic_DNA"/>
</dbReference>
<evidence type="ECO:0000313" key="1">
    <source>
        <dbReference type="EMBL" id="KIJ24902.1"/>
    </source>
</evidence>
<gene>
    <name evidence="1" type="ORF">M422DRAFT_274227</name>
</gene>
<dbReference type="OrthoDB" id="3247418at2759"/>
<evidence type="ECO:0008006" key="3">
    <source>
        <dbReference type="Google" id="ProtNLM"/>
    </source>
</evidence>
<evidence type="ECO:0000313" key="2">
    <source>
        <dbReference type="Proteomes" id="UP000054279"/>
    </source>
</evidence>
<dbReference type="AlphaFoldDB" id="A0A0C9U769"/>
<dbReference type="PANTHER" id="PTHR46579:SF1">
    <property type="entry name" value="F5_8 TYPE C DOMAIN-CONTAINING PROTEIN"/>
    <property type="match status" value="1"/>
</dbReference>
<dbReference type="HOGENOM" id="CLU_002101_4_1_1"/>
<name>A0A0C9U769_SPHS4</name>
<organism evidence="1 2">
    <name type="scientific">Sphaerobolus stellatus (strain SS14)</name>
    <dbReference type="NCBI Taxonomy" id="990650"/>
    <lineage>
        <taxon>Eukaryota</taxon>
        <taxon>Fungi</taxon>
        <taxon>Dikarya</taxon>
        <taxon>Basidiomycota</taxon>
        <taxon>Agaricomycotina</taxon>
        <taxon>Agaricomycetes</taxon>
        <taxon>Phallomycetidae</taxon>
        <taxon>Geastrales</taxon>
        <taxon>Sphaerobolaceae</taxon>
        <taxon>Sphaerobolus</taxon>
    </lineage>
</organism>
<sequence length="648" mass="74873">MPGPQEPKPHELDHFLKPVVKHFLRFWESGVSMHTYHFDSVVRTVIIPLVADMPASRKAQGFVGHSAILYCPFCLCKKDTDHGLDPQQWIYRTQEHWRKHAGDWRLLINEHQRKLSVSEHGIRWTALLELPYWDPTRYTIIDSMHNLFLGLFKNHCMFVLGLDFKEDDLDIEGLALAEVERAEEQLRDEIEEHIMLSQLQDFSGDILQRLCIKLDVQVEPAPSNLQSSVEDQYVHCVEDFAFSLVKWRYPERETSVASTTGIEDTRATIEIRSTRKVQRRRLIVIRRPVLEAVEEYRKCCDLADAYDGSVNSFSDTKKKMNRFRIDILRCVCFYRADQPEVESSYKSKNKVSKEKWIEAALQREIPEALTQEVHAQCASGPSSSTATQVVIATSTEHTAPPPSAVTQFVDMVTSTENSQTDDRRIILGKMTLEEIRKDIRNLTIPTWTTKPPPDFGSPGRGKLKADMWRTVCTIVLPISLTRLWWNSRHEHLQQALNNYMDLVQGVLLATSRRVSEESAKDCLTYMKRYQEGLLDLLPEKHRDKPNLHACLHLPEMLTRFGPVNSWWAYPYERLIGRLQQVNMNSKMGELEITMMNTISSSSVLRGLFSTLEMPERLQRVWDMVKGCWEGSTRGMLLSDTWGINLLMP</sequence>
<reference evidence="1 2" key="1">
    <citation type="submission" date="2014-06" db="EMBL/GenBank/DDBJ databases">
        <title>Evolutionary Origins and Diversification of the Mycorrhizal Mutualists.</title>
        <authorList>
            <consortium name="DOE Joint Genome Institute"/>
            <consortium name="Mycorrhizal Genomics Consortium"/>
            <person name="Kohler A."/>
            <person name="Kuo A."/>
            <person name="Nagy L.G."/>
            <person name="Floudas D."/>
            <person name="Copeland A."/>
            <person name="Barry K.W."/>
            <person name="Cichocki N."/>
            <person name="Veneault-Fourrey C."/>
            <person name="LaButti K."/>
            <person name="Lindquist E.A."/>
            <person name="Lipzen A."/>
            <person name="Lundell T."/>
            <person name="Morin E."/>
            <person name="Murat C."/>
            <person name="Riley R."/>
            <person name="Ohm R."/>
            <person name="Sun H."/>
            <person name="Tunlid A."/>
            <person name="Henrissat B."/>
            <person name="Grigoriev I.V."/>
            <person name="Hibbett D.S."/>
            <person name="Martin F."/>
        </authorList>
    </citation>
    <scope>NUCLEOTIDE SEQUENCE [LARGE SCALE GENOMIC DNA]</scope>
    <source>
        <strain evidence="1 2">SS14</strain>
    </source>
</reference>
<keyword evidence="2" id="KW-1185">Reference proteome</keyword>